<keyword evidence="2" id="KW-1185">Reference proteome</keyword>
<evidence type="ECO:0000313" key="1">
    <source>
        <dbReference type="EMBL" id="QOL19684.1"/>
    </source>
</evidence>
<dbReference type="EMBL" id="CP054719">
    <property type="protein sequence ID" value="QOL19684.1"/>
    <property type="molecule type" value="Genomic_DNA"/>
</dbReference>
<accession>A0A7L9RSX6</accession>
<dbReference type="AlphaFoldDB" id="A0A7L9RSX6"/>
<proteinExistence type="predicted"/>
<dbReference type="RefSeq" id="WP_350332429.1">
    <property type="nucleotide sequence ID" value="NZ_CP054719.1"/>
</dbReference>
<dbReference type="Proteomes" id="UP000594001">
    <property type="component" value="Chromosome"/>
</dbReference>
<dbReference type="GO" id="GO:0051301">
    <property type="term" value="P:cell division"/>
    <property type="evidence" value="ECO:0007669"/>
    <property type="project" value="UniProtKB-KW"/>
</dbReference>
<reference evidence="1 2" key="1">
    <citation type="submission" date="2020-06" db="EMBL/GenBank/DDBJ databases">
        <title>The endosymbiont of the kinetoplastid Bodo saltans is a Paracaedibacter-like alpha-proteobacterium possessing a putative toxin-antitoxin system.</title>
        <authorList>
            <person name="Midha S."/>
            <person name="Rigden D.J."/>
            <person name="Siozios S."/>
            <person name="Hurst G.D.D."/>
            <person name="Jackson A.P."/>
        </authorList>
    </citation>
    <scope>NUCLEOTIDE SEQUENCE [LARGE SCALE GENOMIC DNA]</scope>
    <source>
        <strain evidence="1">Lake Konstanz</strain>
    </source>
</reference>
<keyword evidence="1" id="KW-0131">Cell cycle</keyword>
<dbReference type="KEGG" id="pbal:CPBP_00449"/>
<sequence>MRRLTLWILGSSIVLATGLFQLKHQVVRMEDELLRIIHEINEEKKHLHILEAEWGHVSNPTYLQKLVEKHLPGWQPLQPTQLRPLKGIPFRERPLSIPESLFRVLPGGIN</sequence>
<organism evidence="1 2">
    <name type="scientific">Candidatus Bodocaedibacter vickermanii</name>
    <dbReference type="NCBI Taxonomy" id="2741701"/>
    <lineage>
        <taxon>Bacteria</taxon>
        <taxon>Pseudomonadati</taxon>
        <taxon>Pseudomonadota</taxon>
        <taxon>Alphaproteobacteria</taxon>
        <taxon>Holosporales</taxon>
        <taxon>Candidatus Paracaedibacteraceae</taxon>
        <taxon>Candidatus Bodocaedibacter</taxon>
    </lineage>
</organism>
<gene>
    <name evidence="1" type="ORF">CPBP_00449</name>
</gene>
<protein>
    <submittedName>
        <fullName evidence="1">Cell division protein FtsL</fullName>
    </submittedName>
</protein>
<evidence type="ECO:0000313" key="2">
    <source>
        <dbReference type="Proteomes" id="UP000594001"/>
    </source>
</evidence>
<name>A0A7L9RSX6_9PROT</name>
<keyword evidence="1" id="KW-0132">Cell division</keyword>